<protein>
    <submittedName>
        <fullName evidence="1">Uncharacterized protein</fullName>
    </submittedName>
</protein>
<evidence type="ECO:0000313" key="1">
    <source>
        <dbReference type="EMBL" id="RAL25803.1"/>
    </source>
</evidence>
<dbReference type="Proteomes" id="UP000251213">
    <property type="component" value="Unassembled WGS sequence"/>
</dbReference>
<keyword evidence="2" id="KW-1185">Reference proteome</keyword>
<accession>A0A364K683</accession>
<name>A0A364K683_9BACL</name>
<proteinExistence type="predicted"/>
<dbReference type="AlphaFoldDB" id="A0A364K683"/>
<organism evidence="1 2">
    <name type="scientific">Thermoflavimicrobium daqui</name>
    <dbReference type="NCBI Taxonomy" id="2137476"/>
    <lineage>
        <taxon>Bacteria</taxon>
        <taxon>Bacillati</taxon>
        <taxon>Bacillota</taxon>
        <taxon>Bacilli</taxon>
        <taxon>Bacillales</taxon>
        <taxon>Thermoactinomycetaceae</taxon>
        <taxon>Thermoflavimicrobium</taxon>
    </lineage>
</organism>
<reference evidence="1 2" key="2">
    <citation type="submission" date="2018-06" db="EMBL/GenBank/DDBJ databases">
        <authorList>
            <person name="Zhirakovskaya E."/>
        </authorList>
    </citation>
    <scope>NUCLEOTIDE SEQUENCE [LARGE SCALE GENOMIC DNA]</scope>
    <source>
        <strain evidence="1 2">FBKL4.011</strain>
    </source>
</reference>
<sequence length="301" mass="34021">MDRNEKNFFELPPMKQLEFFATDELSYRKNTIKSLLHKFEKLKSPWLPLVTLSLALVSSATASAMPPNSSIYSHVPSPSPLPTLKPAINVTPSLKEKHPFVPTKEMKIVQEPIKQKTHLKSKVIHKVKATTKKPTNSSILITPTKKIERKIDFSDIPTDLPSTNHVIPSEDDVFLSKNNHVKIDKVQPLKLEVFGEINGNAIDLNVEGTISDDHYSSTMHSQNQSEEKVEGNVQTDLRTIEKLKPKKSYEQNREANFHHSKLQGFIEQLAELDIDKVTIEAKGKKYIIQKIANSNSSDPEL</sequence>
<dbReference type="EMBL" id="QJKK01000003">
    <property type="protein sequence ID" value="RAL25803.1"/>
    <property type="molecule type" value="Genomic_DNA"/>
</dbReference>
<gene>
    <name evidence="1" type="ORF">DL897_06930</name>
</gene>
<comment type="caution">
    <text evidence="1">The sequence shown here is derived from an EMBL/GenBank/DDBJ whole genome shotgun (WGS) entry which is preliminary data.</text>
</comment>
<evidence type="ECO:0000313" key="2">
    <source>
        <dbReference type="Proteomes" id="UP000251213"/>
    </source>
</evidence>
<dbReference type="RefSeq" id="WP_113658417.1">
    <property type="nucleotide sequence ID" value="NZ_KZ845665.1"/>
</dbReference>
<reference evidence="1 2" key="1">
    <citation type="submission" date="2018-06" db="EMBL/GenBank/DDBJ databases">
        <title>Thermoflavimicrobium daqus sp. nov., a thermophilic microbe isolated from Moutai-flavour Daqu.</title>
        <authorList>
            <person name="Wang X."/>
            <person name="Zhou H."/>
        </authorList>
    </citation>
    <scope>NUCLEOTIDE SEQUENCE [LARGE SCALE GENOMIC DNA]</scope>
    <source>
        <strain evidence="1 2">FBKL4.011</strain>
    </source>
</reference>